<dbReference type="InterPro" id="IPR036390">
    <property type="entry name" value="WH_DNA-bd_sf"/>
</dbReference>
<feature type="region of interest" description="Disordered" evidence="5">
    <location>
        <begin position="87"/>
        <end position="110"/>
    </location>
</feature>
<proteinExistence type="inferred from homology"/>
<gene>
    <name evidence="7" type="ORF">C4N9_10250</name>
</gene>
<comment type="similarity">
    <text evidence="1">Belongs to the LysR transcriptional regulatory family.</text>
</comment>
<dbReference type="InterPro" id="IPR000847">
    <property type="entry name" value="LysR_HTH_N"/>
</dbReference>
<dbReference type="AlphaFoldDB" id="A0A2U2CBD8"/>
<evidence type="ECO:0000256" key="3">
    <source>
        <dbReference type="ARBA" id="ARBA00023125"/>
    </source>
</evidence>
<dbReference type="EMBL" id="QEYD01000005">
    <property type="protein sequence ID" value="PWE29180.1"/>
    <property type="molecule type" value="Genomic_DNA"/>
</dbReference>
<evidence type="ECO:0000256" key="4">
    <source>
        <dbReference type="ARBA" id="ARBA00023163"/>
    </source>
</evidence>
<accession>A0A2U2CBD8</accession>
<dbReference type="Gene3D" id="1.10.10.10">
    <property type="entry name" value="Winged helix-like DNA-binding domain superfamily/Winged helix DNA-binding domain"/>
    <property type="match status" value="1"/>
</dbReference>
<dbReference type="SUPFAM" id="SSF46785">
    <property type="entry name" value="Winged helix' DNA-binding domain"/>
    <property type="match status" value="1"/>
</dbReference>
<dbReference type="OrthoDB" id="9774011at2"/>
<evidence type="ECO:0000313" key="7">
    <source>
        <dbReference type="EMBL" id="PWE29180.1"/>
    </source>
</evidence>
<dbReference type="GO" id="GO:0003677">
    <property type="term" value="F:DNA binding"/>
    <property type="evidence" value="ECO:0007669"/>
    <property type="project" value="UniProtKB-KW"/>
</dbReference>
<evidence type="ECO:0000259" key="6">
    <source>
        <dbReference type="PROSITE" id="PS50931"/>
    </source>
</evidence>
<reference evidence="7 8" key="1">
    <citation type="submission" date="2018-05" db="EMBL/GenBank/DDBJ databases">
        <title>Pararhodobacter marina sp. nov., isolated from deep-sea water of the Indian Ocean.</title>
        <authorList>
            <person name="Lai Q.Sr."/>
            <person name="Liu X."/>
            <person name="Shao Z."/>
        </authorList>
    </citation>
    <scope>NUCLEOTIDE SEQUENCE [LARGE SCALE GENOMIC DNA]</scope>
    <source>
        <strain evidence="7 8">CIC4N-9</strain>
    </source>
</reference>
<name>A0A2U2CBD8_9RHOB</name>
<evidence type="ECO:0000313" key="8">
    <source>
        <dbReference type="Proteomes" id="UP000244940"/>
    </source>
</evidence>
<dbReference type="InterPro" id="IPR036388">
    <property type="entry name" value="WH-like_DNA-bd_sf"/>
</dbReference>
<organism evidence="7 8">
    <name type="scientific">Pararhodobacter marinus</name>
    <dbReference type="NCBI Taxonomy" id="2184063"/>
    <lineage>
        <taxon>Bacteria</taxon>
        <taxon>Pseudomonadati</taxon>
        <taxon>Pseudomonadota</taxon>
        <taxon>Alphaproteobacteria</taxon>
        <taxon>Rhodobacterales</taxon>
        <taxon>Paracoccaceae</taxon>
        <taxon>Pararhodobacter</taxon>
    </lineage>
</organism>
<protein>
    <recommendedName>
        <fullName evidence="6">HTH lysR-type domain-containing protein</fullName>
    </recommendedName>
</protein>
<keyword evidence="8" id="KW-1185">Reference proteome</keyword>
<dbReference type="PANTHER" id="PTHR30118:SF6">
    <property type="entry name" value="HTH-TYPE TRANSCRIPTIONAL REGULATOR LEUO"/>
    <property type="match status" value="1"/>
</dbReference>
<comment type="caution">
    <text evidence="7">The sequence shown here is derived from an EMBL/GenBank/DDBJ whole genome shotgun (WGS) entry which is preliminary data.</text>
</comment>
<dbReference type="PANTHER" id="PTHR30118">
    <property type="entry name" value="HTH-TYPE TRANSCRIPTIONAL REGULATOR LEUO-RELATED"/>
    <property type="match status" value="1"/>
</dbReference>
<dbReference type="GO" id="GO:0003700">
    <property type="term" value="F:DNA-binding transcription factor activity"/>
    <property type="evidence" value="ECO:0007669"/>
    <property type="project" value="InterPro"/>
</dbReference>
<dbReference type="InterPro" id="IPR050389">
    <property type="entry name" value="LysR-type_TF"/>
</dbReference>
<dbReference type="PROSITE" id="PS50931">
    <property type="entry name" value="HTH_LYSR"/>
    <property type="match status" value="1"/>
</dbReference>
<evidence type="ECO:0000256" key="2">
    <source>
        <dbReference type="ARBA" id="ARBA00023015"/>
    </source>
</evidence>
<evidence type="ECO:0000256" key="1">
    <source>
        <dbReference type="ARBA" id="ARBA00009437"/>
    </source>
</evidence>
<sequence length="110" mass="12074">MQKFDILSLDLKALTLLCRIHEAGSLSLAAERSGIAQSTASHALDRLRRALDDPLFHRSLGGSARPRVATTSWRNCARSSRRCARLVPRPRISPATARRSPSQRISTNAA</sequence>
<dbReference type="GeneID" id="300785037"/>
<dbReference type="RefSeq" id="WP_109533229.1">
    <property type="nucleotide sequence ID" value="NZ_QEYD01000005.1"/>
</dbReference>
<evidence type="ECO:0000256" key="5">
    <source>
        <dbReference type="SAM" id="MobiDB-lite"/>
    </source>
</evidence>
<dbReference type="Pfam" id="PF00126">
    <property type="entry name" value="HTH_1"/>
    <property type="match status" value="1"/>
</dbReference>
<feature type="domain" description="HTH lysR-type" evidence="6">
    <location>
        <begin position="9"/>
        <end position="59"/>
    </location>
</feature>
<keyword evidence="3" id="KW-0238">DNA-binding</keyword>
<dbReference type="Proteomes" id="UP000244940">
    <property type="component" value="Unassembled WGS sequence"/>
</dbReference>
<keyword evidence="4" id="KW-0804">Transcription</keyword>
<feature type="compositionally biased region" description="Polar residues" evidence="5">
    <location>
        <begin position="99"/>
        <end position="110"/>
    </location>
</feature>
<keyword evidence="2" id="KW-0805">Transcription regulation</keyword>